<proteinExistence type="predicted"/>
<dbReference type="EMBL" id="FWEU01000002">
    <property type="protein sequence ID" value="SLM23649.1"/>
    <property type="molecule type" value="Genomic_DNA"/>
</dbReference>
<sequence>MTARLGLVSYLRTAGQRAGRYRGGSLLGVAMLVAGCSGAAEHSSAERAPPANRVSCPNLTFDLPQGWRLEPQGALQWRLVPPRASSFNGLLVCWQGEYSPEILPSLRDESYRRLGWSTQLPHFERSFGYWFDEKLVDMTDARLIRCETSSADTERLQTCMWGDPYPRREQRADGFIGVRWTAPDPVADELRRELSASVLSTFSVLPIPERPNDQHP</sequence>
<evidence type="ECO:0000313" key="2">
    <source>
        <dbReference type="Proteomes" id="UP000191133"/>
    </source>
</evidence>
<gene>
    <name evidence="1" type="ORF">SAMN04488690_1349</name>
</gene>
<evidence type="ECO:0000313" key="1">
    <source>
        <dbReference type="EMBL" id="SLM23649.1"/>
    </source>
</evidence>
<dbReference type="Proteomes" id="UP000191133">
    <property type="component" value="Unassembled WGS sequence"/>
</dbReference>
<dbReference type="AlphaFoldDB" id="A0A1W1GWB9"/>
<dbReference type="RefSeq" id="WP_080149028.1">
    <property type="nucleotide sequence ID" value="NZ_FWEU01000002.1"/>
</dbReference>
<name>A0A1W1GWB9_9GAMM</name>
<accession>A0A1W1GWB9</accession>
<protein>
    <submittedName>
        <fullName evidence="1">Uncharacterized protein</fullName>
    </submittedName>
</protein>
<reference evidence="2" key="1">
    <citation type="submission" date="2016-10" db="EMBL/GenBank/DDBJ databases">
        <authorList>
            <person name="Varghese N."/>
            <person name="Submissions S."/>
        </authorList>
    </citation>
    <scope>NUCLEOTIDE SEQUENCE [LARGE SCALE GENOMIC DNA]</scope>
    <source>
        <strain evidence="2">92MFCol6.1</strain>
    </source>
</reference>
<organism evidence="1 2">
    <name type="scientific">Stenotrophomonas indicatrix</name>
    <dbReference type="NCBI Taxonomy" id="2045451"/>
    <lineage>
        <taxon>Bacteria</taxon>
        <taxon>Pseudomonadati</taxon>
        <taxon>Pseudomonadota</taxon>
        <taxon>Gammaproteobacteria</taxon>
        <taxon>Lysobacterales</taxon>
        <taxon>Lysobacteraceae</taxon>
        <taxon>Stenotrophomonas</taxon>
    </lineage>
</organism>